<feature type="chain" id="PRO_5047469324" evidence="2">
    <location>
        <begin position="21"/>
        <end position="233"/>
    </location>
</feature>
<dbReference type="PROSITE" id="PS51257">
    <property type="entry name" value="PROKAR_LIPOPROTEIN"/>
    <property type="match status" value="1"/>
</dbReference>
<keyword evidence="4" id="KW-1185">Reference proteome</keyword>
<feature type="region of interest" description="Disordered" evidence="1">
    <location>
        <begin position="23"/>
        <end position="53"/>
    </location>
</feature>
<evidence type="ECO:0000256" key="1">
    <source>
        <dbReference type="SAM" id="MobiDB-lite"/>
    </source>
</evidence>
<gene>
    <name evidence="3" type="ORF">NNL39_10330</name>
</gene>
<dbReference type="Proteomes" id="UP001060039">
    <property type="component" value="Chromosome"/>
</dbReference>
<proteinExistence type="predicted"/>
<feature type="compositionally biased region" description="Low complexity" evidence="1">
    <location>
        <begin position="23"/>
        <end position="40"/>
    </location>
</feature>
<protein>
    <submittedName>
        <fullName evidence="3">Uncharacterized protein</fullName>
    </submittedName>
</protein>
<feature type="signal peptide" evidence="2">
    <location>
        <begin position="1"/>
        <end position="20"/>
    </location>
</feature>
<evidence type="ECO:0000256" key="2">
    <source>
        <dbReference type="SAM" id="SignalP"/>
    </source>
</evidence>
<dbReference type="EMBL" id="CP101497">
    <property type="protein sequence ID" value="UTT62059.1"/>
    <property type="molecule type" value="Genomic_DNA"/>
</dbReference>
<organism evidence="3 4">
    <name type="scientific">Microcella humidisoli</name>
    <dbReference type="NCBI Taxonomy" id="2963406"/>
    <lineage>
        <taxon>Bacteria</taxon>
        <taxon>Bacillati</taxon>
        <taxon>Actinomycetota</taxon>
        <taxon>Actinomycetes</taxon>
        <taxon>Micrococcales</taxon>
        <taxon>Microbacteriaceae</taxon>
        <taxon>Microcella</taxon>
    </lineage>
</organism>
<dbReference type="RefSeq" id="WP_255159201.1">
    <property type="nucleotide sequence ID" value="NZ_CP101497.1"/>
</dbReference>
<evidence type="ECO:0000313" key="4">
    <source>
        <dbReference type="Proteomes" id="UP001060039"/>
    </source>
</evidence>
<sequence length="233" mass="23750">MKAYWAVPSAGLLLALAACAPEFPSAEPGPSESSSSSAPTEPSPDPTRPSADELALAPGSLNLLVIGQPAPAPDDPRAMIVFDPEACVDPDFGIAPGDPAAGLWRAVPDYAGSDGAGLFGVAVGESGEVGAIQVIGPSTVPTTEGIVIGSTVTELLAAYPTITGPIDAVVSRLYVVDEGAGRLVFEVSWNDSAFEPYWLPDELDRVVVMTTHPTSVAPFAVWATDGGVGYCGV</sequence>
<reference evidence="3" key="1">
    <citation type="submission" date="2022-07" db="EMBL/GenBank/DDBJ databases">
        <title>Taxonomic analysis of Microcella humidisoli nov. sp., isolated from riverside soil.</title>
        <authorList>
            <person name="Molina K.M."/>
            <person name="Kim S.B."/>
        </authorList>
    </citation>
    <scope>NUCLEOTIDE SEQUENCE</scope>
    <source>
        <strain evidence="3">MMS21-STM10</strain>
    </source>
</reference>
<evidence type="ECO:0000313" key="3">
    <source>
        <dbReference type="EMBL" id="UTT62059.1"/>
    </source>
</evidence>
<accession>A0ABY5FV92</accession>
<name>A0ABY5FV92_9MICO</name>
<keyword evidence="2" id="KW-0732">Signal</keyword>